<feature type="chain" id="PRO_5044348542" description="Chemokine interleukin-8-like domain-containing protein" evidence="2">
    <location>
        <begin position="27"/>
        <end position="109"/>
    </location>
</feature>
<dbReference type="Gene3D" id="2.40.50.40">
    <property type="match status" value="1"/>
</dbReference>
<proteinExistence type="predicted"/>
<reference evidence="4" key="2">
    <citation type="submission" date="2025-08" db="UniProtKB">
        <authorList>
            <consortium name="Ensembl"/>
        </authorList>
    </citation>
    <scope>IDENTIFICATION</scope>
</reference>
<sequence>MIATGATLHSAAVLLLACALWSCATASTEEAVDCCLRTSNRPIPHRIVKSYRIQAGDSGCTILATVFVTVKKKKLCAPDPFSSVWVSKLIQKLEKKAKKGGKNGKNNKG</sequence>
<evidence type="ECO:0000256" key="1">
    <source>
        <dbReference type="ARBA" id="ARBA00022514"/>
    </source>
</evidence>
<dbReference type="PANTHER" id="PTHR12015:SF108">
    <property type="entry name" value="C-C MOTIF CHEMOKINE 20"/>
    <property type="match status" value="1"/>
</dbReference>
<accession>A0AAY4B0N1</accession>
<feature type="domain" description="Chemokine interleukin-8-like" evidence="3">
    <location>
        <begin position="31"/>
        <end position="93"/>
    </location>
</feature>
<protein>
    <recommendedName>
        <fullName evidence="3">Chemokine interleukin-8-like domain-containing protein</fullName>
    </recommendedName>
</protein>
<dbReference type="GO" id="GO:0005615">
    <property type="term" value="C:extracellular space"/>
    <property type="evidence" value="ECO:0007669"/>
    <property type="project" value="UniProtKB-KW"/>
</dbReference>
<feature type="signal peptide" evidence="2">
    <location>
        <begin position="1"/>
        <end position="26"/>
    </location>
</feature>
<keyword evidence="5" id="KW-1185">Reference proteome</keyword>
<dbReference type="SMART" id="SM00199">
    <property type="entry name" value="SCY"/>
    <property type="match status" value="1"/>
</dbReference>
<dbReference type="InterPro" id="IPR001811">
    <property type="entry name" value="Chemokine_IL8-like_dom"/>
</dbReference>
<gene>
    <name evidence="4" type="primary">ccl19b</name>
</gene>
<dbReference type="Proteomes" id="UP000694580">
    <property type="component" value="Chromosome 3"/>
</dbReference>
<evidence type="ECO:0000313" key="5">
    <source>
        <dbReference type="Proteomes" id="UP000694580"/>
    </source>
</evidence>
<name>A0AAY4B0N1_9TELE</name>
<dbReference type="GO" id="GO:0006955">
    <property type="term" value="P:immune response"/>
    <property type="evidence" value="ECO:0007669"/>
    <property type="project" value="InterPro"/>
</dbReference>
<reference evidence="4" key="3">
    <citation type="submission" date="2025-09" db="UniProtKB">
        <authorList>
            <consortium name="Ensembl"/>
        </authorList>
    </citation>
    <scope>IDENTIFICATION</scope>
</reference>
<dbReference type="AlphaFoldDB" id="A0AAY4B0N1"/>
<organism evidence="4 5">
    <name type="scientific">Denticeps clupeoides</name>
    <name type="common">denticle herring</name>
    <dbReference type="NCBI Taxonomy" id="299321"/>
    <lineage>
        <taxon>Eukaryota</taxon>
        <taxon>Metazoa</taxon>
        <taxon>Chordata</taxon>
        <taxon>Craniata</taxon>
        <taxon>Vertebrata</taxon>
        <taxon>Euteleostomi</taxon>
        <taxon>Actinopterygii</taxon>
        <taxon>Neopterygii</taxon>
        <taxon>Teleostei</taxon>
        <taxon>Clupei</taxon>
        <taxon>Clupeiformes</taxon>
        <taxon>Denticipitoidei</taxon>
        <taxon>Denticipitidae</taxon>
        <taxon>Denticeps</taxon>
    </lineage>
</organism>
<reference evidence="4 5" key="1">
    <citation type="submission" date="2020-06" db="EMBL/GenBank/DDBJ databases">
        <authorList>
            <consortium name="Wellcome Sanger Institute Data Sharing"/>
        </authorList>
    </citation>
    <scope>NUCLEOTIDE SEQUENCE [LARGE SCALE GENOMIC DNA]</scope>
</reference>
<dbReference type="PANTHER" id="PTHR12015">
    <property type="entry name" value="SMALL INDUCIBLE CYTOKINE A"/>
    <property type="match status" value="1"/>
</dbReference>
<dbReference type="Ensembl" id="ENSDCDT00010015354.1">
    <property type="protein sequence ID" value="ENSDCDP00010014574.1"/>
    <property type="gene ID" value="ENSDCDG00010006660.1"/>
</dbReference>
<keyword evidence="1" id="KW-0202">Cytokine</keyword>
<evidence type="ECO:0000259" key="3">
    <source>
        <dbReference type="SMART" id="SM00199"/>
    </source>
</evidence>
<dbReference type="GeneID" id="114786836"/>
<dbReference type="Pfam" id="PF00048">
    <property type="entry name" value="IL8"/>
    <property type="match status" value="1"/>
</dbReference>
<dbReference type="SUPFAM" id="SSF54117">
    <property type="entry name" value="Interleukin 8-like chemokines"/>
    <property type="match status" value="1"/>
</dbReference>
<evidence type="ECO:0000256" key="2">
    <source>
        <dbReference type="SAM" id="SignalP"/>
    </source>
</evidence>
<keyword evidence="2" id="KW-0732">Signal</keyword>
<dbReference type="GeneTree" id="ENSGT01030000234821"/>
<dbReference type="InterPro" id="IPR036048">
    <property type="entry name" value="Interleukin_8-like_sf"/>
</dbReference>
<dbReference type="GO" id="GO:0008009">
    <property type="term" value="F:chemokine activity"/>
    <property type="evidence" value="ECO:0007669"/>
    <property type="project" value="InterPro"/>
</dbReference>
<evidence type="ECO:0000313" key="4">
    <source>
        <dbReference type="Ensembl" id="ENSDCDP00010014574.1"/>
    </source>
</evidence>
<dbReference type="RefSeq" id="XP_028830193.1">
    <property type="nucleotide sequence ID" value="XM_028974360.1"/>
</dbReference>
<dbReference type="InterPro" id="IPR039809">
    <property type="entry name" value="Chemokine_b/g/d"/>
</dbReference>